<feature type="non-terminal residue" evidence="7">
    <location>
        <position position="1"/>
    </location>
</feature>
<keyword evidence="5 6" id="KW-0472">Membrane</keyword>
<accession>A0ABV3US58</accession>
<dbReference type="Proteomes" id="UP001558101">
    <property type="component" value="Unassembled WGS sequence"/>
</dbReference>
<dbReference type="Gene3D" id="1.20.1740.10">
    <property type="entry name" value="Amino acid/polyamine transporter I"/>
    <property type="match status" value="1"/>
</dbReference>
<dbReference type="InterPro" id="IPR050367">
    <property type="entry name" value="APC_superfamily"/>
</dbReference>
<comment type="subcellular location">
    <subcellularLocation>
        <location evidence="1">Cell membrane</location>
        <topology evidence="1">Multi-pass membrane protein</topology>
    </subcellularLocation>
</comment>
<organism evidence="7 8">
    <name type="scientific">Serratia quinivorans</name>
    <dbReference type="NCBI Taxonomy" id="137545"/>
    <lineage>
        <taxon>Bacteria</taxon>
        <taxon>Pseudomonadati</taxon>
        <taxon>Pseudomonadota</taxon>
        <taxon>Gammaproteobacteria</taxon>
        <taxon>Enterobacterales</taxon>
        <taxon>Yersiniaceae</taxon>
        <taxon>Serratia</taxon>
    </lineage>
</organism>
<feature type="non-terminal residue" evidence="7">
    <location>
        <position position="129"/>
    </location>
</feature>
<keyword evidence="3 6" id="KW-0812">Transmembrane</keyword>
<keyword evidence="8" id="KW-1185">Reference proteome</keyword>
<gene>
    <name evidence="7" type="ORF">AB4M04_26170</name>
</gene>
<keyword evidence="4 6" id="KW-1133">Transmembrane helix</keyword>
<dbReference type="RefSeq" id="WP_368454653.1">
    <property type="nucleotide sequence ID" value="NZ_JBFQXQ010000135.1"/>
</dbReference>
<sequence length="129" mass="14315">SGLASHASVSRLFYVMGRDNVFPEKYFGYIRPKWRTPSLSVLLVGLVALSALSFDLVTATALISFGALVAFTFVNLSVISHFYIREGRNKGWKDRFNDLFLPLVGALTVGVLWLNLEKSSLTMGLIWAV</sequence>
<dbReference type="Pfam" id="PF13520">
    <property type="entry name" value="AA_permease_2"/>
    <property type="match status" value="1"/>
</dbReference>
<reference evidence="7 8" key="1">
    <citation type="submission" date="2024-07" db="EMBL/GenBank/DDBJ databases">
        <title>Genomes of novel Serratia strains from suburban soil.</title>
        <authorList>
            <person name="Markert E.X."/>
            <person name="Severe K."/>
            <person name="Severe L."/>
            <person name="Twing K.I."/>
            <person name="Ward L.M."/>
        </authorList>
    </citation>
    <scope>NUCLEOTIDE SEQUENCE [LARGE SCALE GENOMIC DNA]</scope>
    <source>
        <strain evidence="7 8">3C-UT</strain>
    </source>
</reference>
<evidence type="ECO:0000256" key="1">
    <source>
        <dbReference type="ARBA" id="ARBA00004651"/>
    </source>
</evidence>
<name>A0ABV3US58_9GAMM</name>
<keyword evidence="2" id="KW-1003">Cell membrane</keyword>
<dbReference type="PANTHER" id="PTHR42770:SF8">
    <property type="entry name" value="PUTRESCINE IMPORTER PUUP"/>
    <property type="match status" value="1"/>
</dbReference>
<evidence type="ECO:0000313" key="8">
    <source>
        <dbReference type="Proteomes" id="UP001558101"/>
    </source>
</evidence>
<feature type="transmembrane region" description="Helical" evidence="6">
    <location>
        <begin position="96"/>
        <end position="116"/>
    </location>
</feature>
<evidence type="ECO:0000256" key="2">
    <source>
        <dbReference type="ARBA" id="ARBA00022475"/>
    </source>
</evidence>
<evidence type="ECO:0000313" key="7">
    <source>
        <dbReference type="EMBL" id="MEX3175535.1"/>
    </source>
</evidence>
<dbReference type="PANTHER" id="PTHR42770">
    <property type="entry name" value="AMINO ACID TRANSPORTER-RELATED"/>
    <property type="match status" value="1"/>
</dbReference>
<evidence type="ECO:0000256" key="5">
    <source>
        <dbReference type="ARBA" id="ARBA00023136"/>
    </source>
</evidence>
<dbReference type="EMBL" id="JBFQXQ010000135">
    <property type="protein sequence ID" value="MEX3175535.1"/>
    <property type="molecule type" value="Genomic_DNA"/>
</dbReference>
<feature type="transmembrane region" description="Helical" evidence="6">
    <location>
        <begin position="63"/>
        <end position="84"/>
    </location>
</feature>
<dbReference type="InterPro" id="IPR002293">
    <property type="entry name" value="AA/rel_permease1"/>
</dbReference>
<proteinExistence type="predicted"/>
<protein>
    <submittedName>
        <fullName evidence="7">Amino acid permease</fullName>
    </submittedName>
</protein>
<evidence type="ECO:0000256" key="4">
    <source>
        <dbReference type="ARBA" id="ARBA00022989"/>
    </source>
</evidence>
<comment type="caution">
    <text evidence="7">The sequence shown here is derived from an EMBL/GenBank/DDBJ whole genome shotgun (WGS) entry which is preliminary data.</text>
</comment>
<evidence type="ECO:0000256" key="6">
    <source>
        <dbReference type="SAM" id="Phobius"/>
    </source>
</evidence>
<evidence type="ECO:0000256" key="3">
    <source>
        <dbReference type="ARBA" id="ARBA00022692"/>
    </source>
</evidence>